<protein>
    <submittedName>
        <fullName evidence="3">Immediate early response 2</fullName>
    </submittedName>
</protein>
<name>A0A8C8VPR3_9SAUR</name>
<dbReference type="InterPro" id="IPR008653">
    <property type="entry name" value="IER"/>
</dbReference>
<feature type="compositionally biased region" description="Low complexity" evidence="2">
    <location>
        <begin position="81"/>
        <end position="95"/>
    </location>
</feature>
<evidence type="ECO:0000313" key="3">
    <source>
        <dbReference type="Ensembl" id="ENSPCEP00000023671.1"/>
    </source>
</evidence>
<reference evidence="3" key="1">
    <citation type="submission" date="2025-08" db="UniProtKB">
        <authorList>
            <consortium name="Ensembl"/>
        </authorList>
    </citation>
    <scope>IDENTIFICATION</scope>
</reference>
<dbReference type="AlphaFoldDB" id="A0A8C8VPR3"/>
<sequence>MEVQKEAQRIMTMSVWKMYHSRLQRGGLRLHRSLQLSLVMRSARELYLSAKLEEEEGIGAPREEGAAVPCQPPPPGGGGDAPPVGEETQRRPPGAGWRGRWKRSDFPLPAARFLPRPAGSGRETRQKDLGRETVGRPLPRFVWPGRGGVGCSEPGCAERHLQSGPECQLVYF</sequence>
<dbReference type="Proteomes" id="UP000694393">
    <property type="component" value="Unplaced"/>
</dbReference>
<comment type="similarity">
    <text evidence="1">Belongs to the IER family.</text>
</comment>
<reference evidence="3" key="2">
    <citation type="submission" date="2025-09" db="UniProtKB">
        <authorList>
            <consortium name="Ensembl"/>
        </authorList>
    </citation>
    <scope>IDENTIFICATION</scope>
</reference>
<evidence type="ECO:0000256" key="2">
    <source>
        <dbReference type="SAM" id="MobiDB-lite"/>
    </source>
</evidence>
<accession>A0A8C8VPR3</accession>
<feature type="region of interest" description="Disordered" evidence="2">
    <location>
        <begin position="58"/>
        <end position="141"/>
    </location>
</feature>
<dbReference type="PANTHER" id="PTHR15895">
    <property type="entry name" value="IMMEDIATE EARLY RESPONSE GENE"/>
    <property type="match status" value="1"/>
</dbReference>
<feature type="compositionally biased region" description="Basic and acidic residues" evidence="2">
    <location>
        <begin position="122"/>
        <end position="134"/>
    </location>
</feature>
<keyword evidence="4" id="KW-1185">Reference proteome</keyword>
<proteinExistence type="inferred from homology"/>
<dbReference type="Ensembl" id="ENSPCET00000024464.1">
    <property type="protein sequence ID" value="ENSPCEP00000023671.1"/>
    <property type="gene ID" value="ENSPCEG00000017939.1"/>
</dbReference>
<organism evidence="3 4">
    <name type="scientific">Pelusios castaneus</name>
    <name type="common">West African mud turtle</name>
    <dbReference type="NCBI Taxonomy" id="367368"/>
    <lineage>
        <taxon>Eukaryota</taxon>
        <taxon>Metazoa</taxon>
        <taxon>Chordata</taxon>
        <taxon>Craniata</taxon>
        <taxon>Vertebrata</taxon>
        <taxon>Euteleostomi</taxon>
        <taxon>Archelosauria</taxon>
        <taxon>Testudinata</taxon>
        <taxon>Testudines</taxon>
        <taxon>Pleurodira</taxon>
        <taxon>Pelomedusidae</taxon>
        <taxon>Pelusios</taxon>
    </lineage>
</organism>
<evidence type="ECO:0000313" key="4">
    <source>
        <dbReference type="Proteomes" id="UP000694393"/>
    </source>
</evidence>
<feature type="compositionally biased region" description="Low complexity" evidence="2">
    <location>
        <begin position="106"/>
        <end position="118"/>
    </location>
</feature>
<dbReference type="Pfam" id="PF05760">
    <property type="entry name" value="IER"/>
    <property type="match status" value="1"/>
</dbReference>
<evidence type="ECO:0000256" key="1">
    <source>
        <dbReference type="ARBA" id="ARBA00006186"/>
    </source>
</evidence>